<evidence type="ECO:0000313" key="3">
    <source>
        <dbReference type="EMBL" id="AFK88758.1"/>
    </source>
</evidence>
<dbReference type="Pfam" id="PF02357">
    <property type="entry name" value="NusG"/>
    <property type="match status" value="1"/>
</dbReference>
<dbReference type="GO" id="GO:0006354">
    <property type="term" value="P:DNA-templated transcription elongation"/>
    <property type="evidence" value="ECO:0007669"/>
    <property type="project" value="InterPro"/>
</dbReference>
<dbReference type="EMBL" id="JQ418521">
    <property type="protein sequence ID" value="AFK88758.1"/>
    <property type="molecule type" value="Genomic_DNA"/>
</dbReference>
<keyword evidence="1" id="KW-0804">Transcription</keyword>
<reference evidence="3" key="1">
    <citation type="submission" date="2012-01" db="EMBL/GenBank/DDBJ databases">
        <authorList>
            <person name="Summers A.O."/>
            <person name="Wireman J."/>
        </authorList>
    </citation>
    <scope>NUCLEOTIDE SEQUENCE</scope>
    <source>
        <strain evidence="3">96A-29192</strain>
        <plasmid evidence="3">p96A29192-65</plasmid>
    </source>
</reference>
<proteinExistence type="predicted"/>
<feature type="domain" description="NusG-like N-terminal" evidence="2">
    <location>
        <begin position="18"/>
        <end position="116"/>
    </location>
</feature>
<protein>
    <recommendedName>
        <fullName evidence="2">NusG-like N-terminal domain-containing protein</fullName>
    </recommendedName>
</protein>
<evidence type="ECO:0000259" key="2">
    <source>
        <dbReference type="Pfam" id="PF02357"/>
    </source>
</evidence>
<keyword evidence="3" id="KW-0614">Plasmid</keyword>
<accession>I3VZI1</accession>
<dbReference type="RefSeq" id="WP_015062743.1">
    <property type="nucleotide sequence ID" value="NC_019343.1"/>
</dbReference>
<geneLocation type="plasmid" evidence="3">
    <name>p96A29192-65</name>
</geneLocation>
<dbReference type="Gene3D" id="3.30.70.940">
    <property type="entry name" value="NusG, N-terminal domain"/>
    <property type="match status" value="1"/>
</dbReference>
<sequence length="159" mass="18648">MSEPEIFCMSEDKDGVPQWYLIKHERGESNKELLMQWLSLREIECWAPVMIRKTPRADNIVGFRRRSVPVFPGYIFVYVTMNKDVQKYIMSSSAFHHIISAGKALLPVKADVVERLKRIFPETGIKEDVNKKDKETLVYLNNEKNNVMREAWLMKQILS</sequence>
<evidence type="ECO:0000256" key="1">
    <source>
        <dbReference type="ARBA" id="ARBA00023163"/>
    </source>
</evidence>
<dbReference type="SUPFAM" id="SSF82679">
    <property type="entry name" value="N-utilization substance G protein NusG, N-terminal domain"/>
    <property type="match status" value="1"/>
</dbReference>
<organism evidence="3">
    <name type="scientific">Salmonella sp. 96A-29192</name>
    <dbReference type="NCBI Taxonomy" id="1179814"/>
    <lineage>
        <taxon>Bacteria</taxon>
        <taxon>Pseudomonadati</taxon>
        <taxon>Pseudomonadota</taxon>
        <taxon>Gammaproteobacteria</taxon>
        <taxon>Enterobacterales</taxon>
        <taxon>Enterobacteriaceae</taxon>
        <taxon>Salmonella</taxon>
    </lineage>
</organism>
<name>I3VZI1_9ENTR</name>
<dbReference type="AlphaFoldDB" id="I3VZI1"/>
<dbReference type="InterPro" id="IPR006645">
    <property type="entry name" value="NGN-like_dom"/>
</dbReference>
<dbReference type="InterPro" id="IPR036735">
    <property type="entry name" value="NGN_dom_sf"/>
</dbReference>